<keyword evidence="9" id="KW-1185">Reference proteome</keyword>
<name>A0AAV6HJ48_9TELE</name>
<dbReference type="Proteomes" id="UP000823561">
    <property type="component" value="Chromosome 1"/>
</dbReference>
<dbReference type="PANTHER" id="PTHR15258:SF2">
    <property type="entry name" value="FIBROBLAST GROWTH FACTOR-BINDING PROTEIN 1"/>
    <property type="match status" value="1"/>
</dbReference>
<evidence type="ECO:0000256" key="7">
    <source>
        <dbReference type="SAM" id="MobiDB-lite"/>
    </source>
</evidence>
<evidence type="ECO:0000256" key="3">
    <source>
        <dbReference type="ARBA" id="ARBA00022525"/>
    </source>
</evidence>
<feature type="region of interest" description="Disordered" evidence="7">
    <location>
        <begin position="72"/>
        <end position="105"/>
    </location>
</feature>
<protein>
    <recommendedName>
        <fullName evidence="10">Fibroblast growth factor binding protein 1b</fullName>
    </recommendedName>
</protein>
<comment type="caution">
    <text evidence="8">The sequence shown here is derived from an EMBL/GenBank/DDBJ whole genome shotgun (WGS) entry which is preliminary data.</text>
</comment>
<dbReference type="PANTHER" id="PTHR15258">
    <property type="entry name" value="FGF BINDING PROTEIN-RELATED"/>
    <property type="match status" value="1"/>
</dbReference>
<dbReference type="EMBL" id="JADWDJ010000001">
    <property type="protein sequence ID" value="KAG5286404.1"/>
    <property type="molecule type" value="Genomic_DNA"/>
</dbReference>
<gene>
    <name evidence="8" type="ORF">AALO_G00014460</name>
</gene>
<evidence type="ECO:0000256" key="4">
    <source>
        <dbReference type="ARBA" id="ARBA00022729"/>
    </source>
</evidence>
<keyword evidence="3" id="KW-0964">Secreted</keyword>
<proteinExistence type="inferred from homology"/>
<keyword evidence="6" id="KW-0340">Growth factor binding</keyword>
<comment type="similarity">
    <text evidence="2">Belongs to the fibroblast growth factor-binding protein family.</text>
</comment>
<feature type="compositionally biased region" description="Basic and acidic residues" evidence="7">
    <location>
        <begin position="72"/>
        <end position="84"/>
    </location>
</feature>
<dbReference type="GO" id="GO:0007267">
    <property type="term" value="P:cell-cell signaling"/>
    <property type="evidence" value="ECO:0007669"/>
    <property type="project" value="TreeGrafter"/>
</dbReference>
<dbReference type="AlphaFoldDB" id="A0AAV6HJ48"/>
<keyword evidence="4" id="KW-0732">Signal</keyword>
<dbReference type="InterPro" id="IPR010510">
    <property type="entry name" value="FGF1-bd"/>
</dbReference>
<comment type="subcellular location">
    <subcellularLocation>
        <location evidence="1">Secreted</location>
    </subcellularLocation>
</comment>
<evidence type="ECO:0000256" key="6">
    <source>
        <dbReference type="ARBA" id="ARBA00023183"/>
    </source>
</evidence>
<evidence type="ECO:0008006" key="10">
    <source>
        <dbReference type="Google" id="ProtNLM"/>
    </source>
</evidence>
<evidence type="ECO:0000313" key="8">
    <source>
        <dbReference type="EMBL" id="KAG5286404.1"/>
    </source>
</evidence>
<evidence type="ECO:0000256" key="1">
    <source>
        <dbReference type="ARBA" id="ARBA00004613"/>
    </source>
</evidence>
<feature type="compositionally biased region" description="Polar residues" evidence="7">
    <location>
        <begin position="85"/>
        <end position="96"/>
    </location>
</feature>
<evidence type="ECO:0000256" key="2">
    <source>
        <dbReference type="ARBA" id="ARBA00008326"/>
    </source>
</evidence>
<evidence type="ECO:0000313" key="9">
    <source>
        <dbReference type="Proteomes" id="UP000823561"/>
    </source>
</evidence>
<keyword evidence="5" id="KW-1015">Disulfide bond</keyword>
<dbReference type="Pfam" id="PF06473">
    <property type="entry name" value="FGF-BP1"/>
    <property type="match status" value="1"/>
</dbReference>
<organism evidence="8 9">
    <name type="scientific">Alosa alosa</name>
    <name type="common">allis shad</name>
    <dbReference type="NCBI Taxonomy" id="278164"/>
    <lineage>
        <taxon>Eukaryota</taxon>
        <taxon>Metazoa</taxon>
        <taxon>Chordata</taxon>
        <taxon>Craniata</taxon>
        <taxon>Vertebrata</taxon>
        <taxon>Euteleostomi</taxon>
        <taxon>Actinopterygii</taxon>
        <taxon>Neopterygii</taxon>
        <taxon>Teleostei</taxon>
        <taxon>Clupei</taxon>
        <taxon>Clupeiformes</taxon>
        <taxon>Clupeoidei</taxon>
        <taxon>Clupeidae</taxon>
        <taxon>Alosa</taxon>
    </lineage>
</organism>
<sequence length="274" mass="30054">MTTSDSIHRSLASWYILQAQESASLQYPKVDVLLLVSQICVEIPSRTMPAFRNLVLLFLLACIAQHVSEAGSDKGREKKGKTDGVDSSSGSRTPRGNDNVPKGKFTTKDKAQCTWKAEGTDTYIMTITCKKGKKSSECTYTARPDTCPGYSGNTKGYWKQIARDLKKQKKLCQDPGALIKAGMCKRAPQDAHFKLEDATPNVDLTKVVEQRKPVDGKEQVSTSTKRTTTVSAPVGAKDTSCTERVDHKKLAEEKCGSWASLCNFLFTIVQSGDC</sequence>
<dbReference type="GO" id="GO:0019838">
    <property type="term" value="F:growth factor binding"/>
    <property type="evidence" value="ECO:0007669"/>
    <property type="project" value="UniProtKB-KW"/>
</dbReference>
<evidence type="ECO:0000256" key="5">
    <source>
        <dbReference type="ARBA" id="ARBA00023157"/>
    </source>
</evidence>
<reference evidence="8 9" key="1">
    <citation type="submission" date="2020-10" db="EMBL/GenBank/DDBJ databases">
        <title>Chromosome-scale genome assembly of the Allis shad, Alosa alosa.</title>
        <authorList>
            <person name="Margot Z."/>
            <person name="Christophe K."/>
            <person name="Cabau C."/>
            <person name="Louis A."/>
            <person name="Berthelot C."/>
            <person name="Parey E."/>
            <person name="Roest Crollius H."/>
            <person name="Montfort J."/>
            <person name="Robinson-Rechavi M."/>
            <person name="Bucao C."/>
            <person name="Bouchez O."/>
            <person name="Gislard M."/>
            <person name="Lluch J."/>
            <person name="Milhes M."/>
            <person name="Lampietro C."/>
            <person name="Lopez Roques C."/>
            <person name="Donnadieu C."/>
            <person name="Braasch I."/>
            <person name="Desvignes T."/>
            <person name="Postlethwait J."/>
            <person name="Bobe J."/>
            <person name="Guiguen Y."/>
        </authorList>
    </citation>
    <scope>NUCLEOTIDE SEQUENCE [LARGE SCALE GENOMIC DNA]</scope>
    <source>
        <strain evidence="8">M-15738</strain>
        <tissue evidence="8">Blood</tissue>
    </source>
</reference>
<dbReference type="GO" id="GO:0005576">
    <property type="term" value="C:extracellular region"/>
    <property type="evidence" value="ECO:0007669"/>
    <property type="project" value="UniProtKB-SubCell"/>
</dbReference>
<accession>A0AAV6HJ48</accession>